<dbReference type="Proteomes" id="UP001648503">
    <property type="component" value="Unassembled WGS sequence"/>
</dbReference>
<dbReference type="InterPro" id="IPR013909">
    <property type="entry name" value="NuBaID_C"/>
</dbReference>
<comment type="subcellular location">
    <subcellularLocation>
        <location evidence="1">Nucleus</location>
    </subcellularLocation>
</comment>
<dbReference type="PANTHER" id="PTHR15835">
    <property type="entry name" value="NUCLEAR-INTERACTING PARTNER OF ALK"/>
    <property type="match status" value="1"/>
</dbReference>
<keyword evidence="3" id="KW-0863">Zinc-finger</keyword>
<evidence type="ECO:0000313" key="8">
    <source>
        <dbReference type="EMBL" id="KAH6592823.1"/>
    </source>
</evidence>
<comment type="caution">
    <text evidence="8">The sequence shown here is derived from an EMBL/GenBank/DDBJ whole genome shotgun (WGS) entry which is preliminary data.</text>
</comment>
<evidence type="ECO:0000313" key="9">
    <source>
        <dbReference type="Proteomes" id="UP001648503"/>
    </source>
</evidence>
<evidence type="ECO:0008006" key="10">
    <source>
        <dbReference type="Google" id="ProtNLM"/>
    </source>
</evidence>
<keyword evidence="9" id="KW-1185">Reference proteome</keyword>
<dbReference type="Pfam" id="PF08600">
    <property type="entry name" value="NuBaID_C"/>
    <property type="match status" value="1"/>
</dbReference>
<keyword evidence="2" id="KW-0479">Metal-binding</keyword>
<protein>
    <recommendedName>
        <fullName evidence="10">C3HC-type domain-containing protein</fullName>
    </recommendedName>
</protein>
<organism evidence="8 9">
    <name type="scientific">Batrachochytrium salamandrivorans</name>
    <dbReference type="NCBI Taxonomy" id="1357716"/>
    <lineage>
        <taxon>Eukaryota</taxon>
        <taxon>Fungi</taxon>
        <taxon>Fungi incertae sedis</taxon>
        <taxon>Chytridiomycota</taxon>
        <taxon>Chytridiomycota incertae sedis</taxon>
        <taxon>Chytridiomycetes</taxon>
        <taxon>Rhizophydiales</taxon>
        <taxon>Rhizophydiales incertae sedis</taxon>
        <taxon>Batrachochytrium</taxon>
    </lineage>
</organism>
<reference evidence="8 9" key="1">
    <citation type="submission" date="2021-02" db="EMBL/GenBank/DDBJ databases">
        <title>Variation within the Batrachochytrium salamandrivorans European outbreak.</title>
        <authorList>
            <person name="Kelly M."/>
            <person name="Pasmans F."/>
            <person name="Shea T.P."/>
            <person name="Munoz J.F."/>
            <person name="Carranza S."/>
            <person name="Cuomo C.A."/>
            <person name="Martel A."/>
        </authorList>
    </citation>
    <scope>NUCLEOTIDE SEQUENCE [LARGE SCALE GENOMIC DNA]</scope>
    <source>
        <strain evidence="8 9">AMFP18/2</strain>
    </source>
</reference>
<name>A0ABQ8F6H6_9FUNG</name>
<gene>
    <name evidence="8" type="ORF">BASA50_007874</name>
</gene>
<keyword evidence="5" id="KW-0539">Nucleus</keyword>
<proteinExistence type="predicted"/>
<sequence>MPAEMELTSPHIHQGLEDRCPPDLDQSISLSTSTRLSSLLAVLDGELDLHARVALRNKGLVERLASFRDSRWPLKPAALSPLICAAHGWINDSTNTLRCPSCCALLLCNVRLATTADTIVQKYIALLKEAHKESCHWRMYAMPEQDYRFPLMSTSQMMHAFRTQIDSLIPIVAGVVVDLSLTGLDDLDGILCAAGHLGGDYSVSTSGSCIHTRDQHRCTASLLAAFGWEGSADSTADSTVDSTAALESRKAIIKCALCLRECGIWMFSVLSDGNQRYSKFDVVSEHFWFCPWIVANGCQTLPGWRITLDKIITKIPK</sequence>
<evidence type="ECO:0000256" key="5">
    <source>
        <dbReference type="ARBA" id="ARBA00023242"/>
    </source>
</evidence>
<feature type="domain" description="NuBaID C-terminal" evidence="7">
    <location>
        <begin position="220"/>
        <end position="295"/>
    </location>
</feature>
<evidence type="ECO:0000256" key="4">
    <source>
        <dbReference type="ARBA" id="ARBA00022833"/>
    </source>
</evidence>
<dbReference type="EMBL" id="JAFCIX010000371">
    <property type="protein sequence ID" value="KAH6592823.1"/>
    <property type="molecule type" value="Genomic_DNA"/>
</dbReference>
<evidence type="ECO:0000259" key="6">
    <source>
        <dbReference type="Pfam" id="PF07967"/>
    </source>
</evidence>
<dbReference type="Pfam" id="PF07967">
    <property type="entry name" value="zf-C3HC"/>
    <property type="match status" value="1"/>
</dbReference>
<evidence type="ECO:0000256" key="2">
    <source>
        <dbReference type="ARBA" id="ARBA00022723"/>
    </source>
</evidence>
<evidence type="ECO:0000256" key="3">
    <source>
        <dbReference type="ARBA" id="ARBA00022771"/>
    </source>
</evidence>
<evidence type="ECO:0000256" key="1">
    <source>
        <dbReference type="ARBA" id="ARBA00004123"/>
    </source>
</evidence>
<evidence type="ECO:0000259" key="7">
    <source>
        <dbReference type="Pfam" id="PF08600"/>
    </source>
</evidence>
<dbReference type="InterPro" id="IPR012935">
    <property type="entry name" value="NuBaID_N"/>
</dbReference>
<keyword evidence="4" id="KW-0862">Zinc</keyword>
<feature type="domain" description="C3HC-type" evidence="6">
    <location>
        <begin position="59"/>
        <end position="169"/>
    </location>
</feature>
<accession>A0ABQ8F6H6</accession>
<dbReference type="PANTHER" id="PTHR15835:SF6">
    <property type="entry name" value="ZINC FINGER C3HC-TYPE PROTEIN 1"/>
    <property type="match status" value="1"/>
</dbReference>